<dbReference type="InterPro" id="IPR037151">
    <property type="entry name" value="AlkB-like_sf"/>
</dbReference>
<feature type="compositionally biased region" description="Low complexity" evidence="1">
    <location>
        <begin position="796"/>
        <end position="826"/>
    </location>
</feature>
<evidence type="ECO:0000313" key="4">
    <source>
        <dbReference type="Proteomes" id="UP000324022"/>
    </source>
</evidence>
<organism evidence="3 4">
    <name type="scientific">Ustilago trichophora</name>
    <dbReference type="NCBI Taxonomy" id="86804"/>
    <lineage>
        <taxon>Eukaryota</taxon>
        <taxon>Fungi</taxon>
        <taxon>Dikarya</taxon>
        <taxon>Basidiomycota</taxon>
        <taxon>Ustilaginomycotina</taxon>
        <taxon>Ustilaginomycetes</taxon>
        <taxon>Ustilaginales</taxon>
        <taxon>Ustilaginaceae</taxon>
        <taxon>Ustilago</taxon>
    </lineage>
</organism>
<feature type="region of interest" description="Disordered" evidence="1">
    <location>
        <begin position="761"/>
        <end position="827"/>
    </location>
</feature>
<dbReference type="Pfam" id="PF13532">
    <property type="entry name" value="2OG-FeII_Oxy_2"/>
    <property type="match status" value="1"/>
</dbReference>
<evidence type="ECO:0000259" key="2">
    <source>
        <dbReference type="Pfam" id="PF13532"/>
    </source>
</evidence>
<feature type="region of interest" description="Disordered" evidence="1">
    <location>
        <begin position="86"/>
        <end position="109"/>
    </location>
</feature>
<feature type="region of interest" description="Disordered" evidence="1">
    <location>
        <begin position="877"/>
        <end position="913"/>
    </location>
</feature>
<dbReference type="AlphaFoldDB" id="A0A5C3DRU7"/>
<proteinExistence type="predicted"/>
<name>A0A5C3DRU7_9BASI</name>
<reference evidence="3 4" key="1">
    <citation type="submission" date="2018-03" db="EMBL/GenBank/DDBJ databases">
        <authorList>
            <person name="Guldener U."/>
        </authorList>
    </citation>
    <scope>NUCLEOTIDE SEQUENCE [LARGE SCALE GENOMIC DNA]</scope>
    <source>
        <strain evidence="3 4">NBRC100155</strain>
    </source>
</reference>
<feature type="domain" description="Alpha-ketoglutarate-dependent dioxygenase AlkB-like" evidence="2">
    <location>
        <begin position="582"/>
        <end position="744"/>
    </location>
</feature>
<dbReference type="Proteomes" id="UP000324022">
    <property type="component" value="Unassembled WGS sequence"/>
</dbReference>
<feature type="region of interest" description="Disordered" evidence="1">
    <location>
        <begin position="550"/>
        <end position="578"/>
    </location>
</feature>
<keyword evidence="4" id="KW-1185">Reference proteome</keyword>
<accession>A0A5C3DRU7</accession>
<dbReference type="OrthoDB" id="2163491at2759"/>
<dbReference type="Gene3D" id="2.60.120.590">
    <property type="entry name" value="Alpha-ketoglutarate-dependent dioxygenase AlkB-like"/>
    <property type="match status" value="1"/>
</dbReference>
<feature type="compositionally biased region" description="Basic and acidic residues" evidence="1">
    <location>
        <begin position="986"/>
        <end position="1006"/>
    </location>
</feature>
<evidence type="ECO:0000256" key="1">
    <source>
        <dbReference type="SAM" id="MobiDB-lite"/>
    </source>
</evidence>
<feature type="region of interest" description="Disordered" evidence="1">
    <location>
        <begin position="233"/>
        <end position="263"/>
    </location>
</feature>
<protein>
    <recommendedName>
        <fullName evidence="2">Alpha-ketoglutarate-dependent dioxygenase AlkB-like domain-containing protein</fullName>
    </recommendedName>
</protein>
<dbReference type="EMBL" id="OOIN01000001">
    <property type="protein sequence ID" value="SPO19916.1"/>
    <property type="molecule type" value="Genomic_DNA"/>
</dbReference>
<dbReference type="SUPFAM" id="SSF51197">
    <property type="entry name" value="Clavaminate synthase-like"/>
    <property type="match status" value="1"/>
</dbReference>
<gene>
    <name evidence="3" type="ORF">UTRI_00314_B</name>
</gene>
<evidence type="ECO:0000313" key="3">
    <source>
        <dbReference type="EMBL" id="SPO19916.1"/>
    </source>
</evidence>
<feature type="compositionally biased region" description="Polar residues" evidence="1">
    <location>
        <begin position="560"/>
        <end position="578"/>
    </location>
</feature>
<sequence>MLASGPIIWSETRQELCESLPYYRAYQTGSYVTGALGQPPSSSETKRHRRYATLKDSIPYGYLLAGWPSRRDAWAHNGRVIISHGGGKSEVDAEAGPGTAKKASLKQDQSSSDSTIRALLHSSRHRLPIVLIAADSYALLPFKLPCSYAVMGWYLITDGWAEREITDADTGFVRWKFRFEWIPAQGQPWWELPGRHFNQPWNPRLRTETFTQAQRQLAQQMLLKEKTNGLATSSSVSSASSSSSSSSSSASSRLSTPKPMDDDERHRLLFGPVEISVKLVSTVASTPAAETPCNLPNSATCLSCRFPSPVVFDLGWMCLQTQCQRFFLLSSGKRPVEDLLRFSPDFLLPQGTALNDSFPSGQPPFSLVPLSPSPDSMDQAQGLWCRKCGRLSCRELIYKPRCAHCGYRIGQWKPLPTVLPPLMSRSPFDFTSSSDGMGSMLFDPIISPSSGIVMSVRRGNGLAMYSFAFPEMFGDCRVHLIQADVDGGAKELVADHIFADFQKHAWPTDTAAEKDASRKLRLERIEERQPYSESATPVKGISSIKAAEREVGLKEETDQEQSQSATPSTETTNTDTAQQSIRIIPFRRHVLKSHAAGSGRMLTQQFTCNYGVPYKHVVAMGTEPLDSSSPPVILSTLELLHTRTRSILPSSDNFNELYPVLYLEHQKMSFHDDGEPGLGPIVSSLSLGSTCRMKFRLKAKHQPNFSQVKPRDRVVLDLPLRHGSVVVQEGHDLQRYFEHCVNPDGFRIAITARRIDAVVNDRGEKRPRSSSSGDKKRSRRIDAVVKDGGNIEAMPSSSSSSSGSSKGSKKTAPTKPRAKAKATNNPVSLSMLNMVKAAEERFLASKRKTLKKKSNVEENQGSANICPIWGTELLEEEGSSASNDCQATTETLADQASPSKLAESSSNIKSRKMNVKVDECEQSTLPAWFIDEVSSTSCFSPNNDLERVAKSASQTKSHPKPITNPAEAPPRAPTRINGESPQGVKNETERERDAKRRSYLLDRGLG</sequence>
<feature type="compositionally biased region" description="Polar residues" evidence="1">
    <location>
        <begin position="879"/>
        <end position="908"/>
    </location>
</feature>
<feature type="region of interest" description="Disordered" evidence="1">
    <location>
        <begin position="947"/>
        <end position="1006"/>
    </location>
</feature>
<dbReference type="InterPro" id="IPR027450">
    <property type="entry name" value="AlkB-like"/>
</dbReference>
<feature type="compositionally biased region" description="Low complexity" evidence="1">
    <location>
        <begin position="233"/>
        <end position="252"/>
    </location>
</feature>